<accession>A0A1J1GL08</accession>
<evidence type="ECO:0000256" key="1">
    <source>
        <dbReference type="SAM" id="MobiDB-lite"/>
    </source>
</evidence>
<reference evidence="2" key="1">
    <citation type="submission" date="2015-04" db="EMBL/GenBank/DDBJ databases">
        <authorList>
            <consortium name="Pathogen Informatics"/>
        </authorList>
    </citation>
    <scope>NUCLEOTIDE SEQUENCE [LARGE SCALE GENOMIC DNA]</scope>
    <source>
        <strain evidence="2">8A</strain>
    </source>
</reference>
<dbReference type="GeneID" id="39729332"/>
<organism evidence="2 3">
    <name type="scientific">Plasmodium gallinaceum</name>
    <dbReference type="NCBI Taxonomy" id="5849"/>
    <lineage>
        <taxon>Eukaryota</taxon>
        <taxon>Sar</taxon>
        <taxon>Alveolata</taxon>
        <taxon>Apicomplexa</taxon>
        <taxon>Aconoidasida</taxon>
        <taxon>Haemosporida</taxon>
        <taxon>Plasmodiidae</taxon>
        <taxon>Plasmodium</taxon>
        <taxon>Plasmodium (Haemamoeba)</taxon>
    </lineage>
</organism>
<dbReference type="VEuPathDB" id="PlasmoDB:PGAL8A_00080800"/>
<dbReference type="EMBL" id="CVMV01000013">
    <property type="protein sequence ID" value="CRG93104.1"/>
    <property type="molecule type" value="Genomic_DNA"/>
</dbReference>
<protein>
    <submittedName>
        <fullName evidence="2">Uncharacterized protein</fullName>
    </submittedName>
</protein>
<dbReference type="Proteomes" id="UP000220797">
    <property type="component" value="Unassembled WGS sequence"/>
</dbReference>
<evidence type="ECO:0000313" key="2">
    <source>
        <dbReference type="EMBL" id="CRG93104.1"/>
    </source>
</evidence>
<dbReference type="RefSeq" id="XP_028525926.1">
    <property type="nucleotide sequence ID" value="XM_028670533.1"/>
</dbReference>
<sequence length="2384" mass="282547">MIQYNVNNFEIPKEVFNKNISKIQSQLYSVSKFTFNNLEKSKNENYEKDKKNKILVNRIKFNKKITVPKEEKNAKYIRKNKESKISNKINKTTNLINIPENVNKKNVDRNKSNKIENTLNKYTQLCNKSNNNNCNNNNENKYNNNDNENKFLNYNDLKNNSYLIKNNSCYLNEKKIKICELDKKIYKKSDILFNLRKIDNSSKINAKQTKKLICELKDKNNSDDYMKKENKFISNDNNSFSDCSNYITYQKNINHIIDSDDEWIKKDNYANNINLDEKKKKNNEYYSIKNSDISSFNKLNEKNTRVKLKDIEKVKNNSLNLFLNSNTKKNNSNYLYMNINNKKKYSYKNINNKKYNNKININSFENKKLNEIKLFSQDKNNIEKKKIDNLELRKDVNVKGKYMKNMPKKIIFEVNKKNKENLNKDYTKKKNIVNKKLHVNNNKNVSEKKGNTKIISPNVLLSNQINLEKKEKCKNIKVNNIVKEDCINKKNDIFDHFNNKRINSDNNESNIYVKCNFNNDESRTNDKVRSKDTHIYAYSIKQEGENNSLNFDKNEKNIFDDNEYEMNLNKLCFKFKNKIIDEKNEDRNVDYKQKKIENSNIFHYNTNNIENVNKNNKNNINNFNYNNNDYIKQIHDINFINCSNNTQFINENVSSNIIGKKRSKSVNYLKDNKFFNSLIVTNELRIKMCYSNNYVDFKKLNYGNIYEEKKDENTFFPINHDSFLNSSDLFFISVDSDKTKSSTLQKKKKNSHVNLNDFNNLITDNLKQESFHNSYFGGINRSYSNSLNINEIDDKFNLINEYLIDESNLNKNMKIENSIYKNDTFVDKKNKEDDSAFFSLADKIKDEKKCNYEKLQTGECYGSIENNLKDIEEKKKFCNKKDFFASDKVLGNSNIINLNIFREVSKDKGLAAINVEKTYINDDSLLMKKKKSKNNNTTVIQTDNLNISCISSDNEYSTSKILKYDKGSLEDIKRNILSYDKKKKKKKLNCKEGKQNKKNKISNKIKEKIESDKKEFIKNTNNDRILKRKNHLSLLNTEKIKNMSIINLKKEINDTLNMKDSDSIICKPIKSSNKNSNKKKKKKKKFDKLISCKIKEGNNLLSGCKKNNNVLSLDLNDLTNEKKQKMKSIKKVKVIKDNNFINNEKKNDSIIKVTDKCSDIVSKNLKNKKKKKKKIITQKNKIKKSSNYLNLTKNYENSKNINFIMNKNDKEMVINDSLKEVNKKNKNALLTFMKNNENIKEEIQKIYNKLKRKSSIIKDGNLLMKYDNTSLVKNKDKLTKNFVKKNVYEIHNNIKFKDKNQIHQFSTLKLLISKKHKKGIIKIEKEKKITKSLKADLYNTRKGNKDKGKTSFFYKKKLEKKNFGDKVNYKNDLKICNPKFPFNNKNIKLSNFNFKNNYEIVPIKSKVSNSKGKKYSEKIKFKNNEKYTLNKNLVDMNYIKNIMGNINYENDSTDSCFYKNLKLKDKKQVNILNICYNNNLSINYIEKDKEKMCYTKSLENRNEYSNKNYKKKKLENKKKYTLNKINIKKIIKKVNKKKKKKFKKTKQKLNLTTFICDEKKEKFLFNLSKIIKPLKRNTFSKNPFEKNYEYLFFCQKENTINCDLEDSLNKKKKLVEKEQINEKKIEIKNIEFQKKSNEEINSEKQLNKNNCNVKEKNTFLKQHNLYNEKIENDFTLKDNVYLIYNMKNNFNTNVHKGKISSKNLEQKYSNLLHENNICEKKKEKKFHYLNEKKKDIHNSKENNINKTKSKNKEIITDLMKSNKCTFEKTVKSNSHISDSIKNLETLFSSNCKDIFRYKSENLNSNTNHSSFSEVKICKDDCIDKKGKYYNSSGLSNIVPNHINEIHENYNSSNDNNDYNNKDNISHKSNSNTINSFTSNNSNIFINNENIKEDIKENMLEMNPKNLISNLKDEINTTNVEKYPERFMLNLEKYVTNHRINEISLRKIILKNNTSNYLSDKKGKNNYEKNLKNFPHKNKEKTQEIVRKEIKTNIKSIFPLEKEKYLWCSNDVNIKEINHDYMNFKKKNLINNKNSQKKKEYPNEIKKVEDINNNIIFCSNFFHSNSPKQNTLNKNDTNMIRTFTIKELLSNKIKQIKKKEGILRTISMNNICRIVFPKSNLFNSNKKNNNLNKIKNKNNNKRSNSTLLINNYKSFPYKLNKTKSLIYIKNNNKHINYNSNNKNINGKFKTKENYINSKTLKLPHDEIFIYSFNLNNKKIYKKQIKENITLKKNKFYTNEKIQKNNLLKMGSNYNILKRNIVNKYNKKYNLNNHNMNFFKRKKSSTFFKTSEKISNNLNKNIDDNENILQKKYPIKNKNIDESKKIKKCFSLLSEKLNRKFSFTNINLLKNEKGNQNHFKSTPCFLFESTMKNNKNKSEDNIDIKK</sequence>
<feature type="region of interest" description="Disordered" evidence="1">
    <location>
        <begin position="1850"/>
        <end position="1877"/>
    </location>
</feature>
<evidence type="ECO:0000313" key="3">
    <source>
        <dbReference type="Proteomes" id="UP000220797"/>
    </source>
</evidence>
<dbReference type="OrthoDB" id="372732at2759"/>
<name>A0A1J1GL08_PLAGA</name>
<proteinExistence type="predicted"/>
<feature type="compositionally biased region" description="Low complexity" evidence="1">
    <location>
        <begin position="1866"/>
        <end position="1877"/>
    </location>
</feature>
<comment type="caution">
    <text evidence="2">The sequence shown here is derived from an EMBL/GenBank/DDBJ whole genome shotgun (WGS) entry which is preliminary data.</text>
</comment>
<gene>
    <name evidence="2" type="ORF">PGAL8A_00080800</name>
</gene>
<dbReference type="OMA" id="NTNIMEK"/>
<keyword evidence="3" id="KW-1185">Reference proteome</keyword>